<protein>
    <submittedName>
        <fullName evidence="1">Uncharacterized protein</fullName>
    </submittedName>
</protein>
<proteinExistence type="predicted"/>
<name>A0A8S5LVV8_9CAUD</name>
<evidence type="ECO:0000313" key="1">
    <source>
        <dbReference type="EMBL" id="DAD74108.1"/>
    </source>
</evidence>
<sequence>MAEKSADVICEGKAVHRNISLRQGFASDALAWKREEMP</sequence>
<dbReference type="EMBL" id="BK014752">
    <property type="protein sequence ID" value="DAD74108.1"/>
    <property type="molecule type" value="Genomic_DNA"/>
</dbReference>
<organism evidence="1">
    <name type="scientific">Myoviridae sp. ctqYq4</name>
    <dbReference type="NCBI Taxonomy" id="2826702"/>
    <lineage>
        <taxon>Viruses</taxon>
        <taxon>Duplodnaviria</taxon>
        <taxon>Heunggongvirae</taxon>
        <taxon>Uroviricota</taxon>
        <taxon>Caudoviricetes</taxon>
    </lineage>
</organism>
<accession>A0A8S5LVV8</accession>
<reference evidence="1" key="1">
    <citation type="journal article" date="2021" name="Proc. Natl. Acad. Sci. U.S.A.">
        <title>A Catalog of Tens of Thousands of Viruses from Human Metagenomes Reveals Hidden Associations with Chronic Diseases.</title>
        <authorList>
            <person name="Tisza M.J."/>
            <person name="Buck C.B."/>
        </authorList>
    </citation>
    <scope>NUCLEOTIDE SEQUENCE</scope>
    <source>
        <strain evidence="1">CtqYq4</strain>
    </source>
</reference>